<dbReference type="InterPro" id="IPR009061">
    <property type="entry name" value="DNA-bd_dom_put_sf"/>
</dbReference>
<evidence type="ECO:0000256" key="1">
    <source>
        <dbReference type="ARBA" id="ARBA00023015"/>
    </source>
</evidence>
<keyword evidence="4" id="KW-1133">Transmembrane helix</keyword>
<proteinExistence type="predicted"/>
<accession>A0A9D1UCG4</accession>
<dbReference type="EMBL" id="DXGH01000044">
    <property type="protein sequence ID" value="HIW81541.1"/>
    <property type="molecule type" value="Genomic_DNA"/>
</dbReference>
<name>A0A9D1UCG4_9FIRM</name>
<dbReference type="InterPro" id="IPR047057">
    <property type="entry name" value="MerR_fam"/>
</dbReference>
<keyword evidence="4" id="KW-0812">Transmembrane</keyword>
<evidence type="ECO:0000259" key="5">
    <source>
        <dbReference type="PROSITE" id="PS50937"/>
    </source>
</evidence>
<dbReference type="Proteomes" id="UP000824265">
    <property type="component" value="Unassembled WGS sequence"/>
</dbReference>
<evidence type="ECO:0000313" key="6">
    <source>
        <dbReference type="EMBL" id="HIW81541.1"/>
    </source>
</evidence>
<feature type="domain" description="HTH merR-type" evidence="5">
    <location>
        <begin position="1"/>
        <end position="70"/>
    </location>
</feature>
<dbReference type="GO" id="GO:0003700">
    <property type="term" value="F:DNA-binding transcription factor activity"/>
    <property type="evidence" value="ECO:0007669"/>
    <property type="project" value="InterPro"/>
</dbReference>
<evidence type="ECO:0000256" key="4">
    <source>
        <dbReference type="SAM" id="Phobius"/>
    </source>
</evidence>
<dbReference type="SUPFAM" id="SSF46955">
    <property type="entry name" value="Putative DNA-binding domain"/>
    <property type="match status" value="1"/>
</dbReference>
<dbReference type="GO" id="GO:0003677">
    <property type="term" value="F:DNA binding"/>
    <property type="evidence" value="ECO:0007669"/>
    <property type="project" value="UniProtKB-KW"/>
</dbReference>
<gene>
    <name evidence="6" type="ORF">H9742_08495</name>
</gene>
<evidence type="ECO:0000256" key="3">
    <source>
        <dbReference type="ARBA" id="ARBA00023163"/>
    </source>
</evidence>
<feature type="transmembrane region" description="Helical" evidence="4">
    <location>
        <begin position="233"/>
        <end position="252"/>
    </location>
</feature>
<keyword evidence="3" id="KW-0804">Transcription</keyword>
<dbReference type="Gene3D" id="1.10.1660.10">
    <property type="match status" value="1"/>
</dbReference>
<dbReference type="AlphaFoldDB" id="A0A9D1UCG4"/>
<evidence type="ECO:0000256" key="2">
    <source>
        <dbReference type="ARBA" id="ARBA00023125"/>
    </source>
</evidence>
<dbReference type="PROSITE" id="PS50937">
    <property type="entry name" value="HTH_MERR_2"/>
    <property type="match status" value="1"/>
</dbReference>
<keyword evidence="4" id="KW-0472">Membrane</keyword>
<sequence>MKSIKEAEMITGISSQNIRYYEKQRLLSPSRNAENSYREYSQEDINRLKLIKLFRKLDVPIGDIRRLIDGETTLEETMLLQVYRLQSEKERLDEAITFCSKIQEQQLAELDVDQYLHQMEEREKKGSVFKQFINDYKEVVKSEMAREFSFMPEVRCDTPEEFSESLLKYGQENNRNMVILKESMSPRLLIDGVEYYAYRTSSRYGIVIHCEMLYPQDYIPAGMSEKKYRRYRIFSLLALPVLFFLICNFWVVRDLFATATPLESLLGLFIVIILFAADLCFLYYCYGKNFKG</sequence>
<protein>
    <submittedName>
        <fullName evidence="6">MerR family transcriptional regulator</fullName>
    </submittedName>
</protein>
<reference evidence="6" key="2">
    <citation type="submission" date="2021-04" db="EMBL/GenBank/DDBJ databases">
        <authorList>
            <person name="Gilroy R."/>
        </authorList>
    </citation>
    <scope>NUCLEOTIDE SEQUENCE</scope>
    <source>
        <strain evidence="6">CHK195-6426</strain>
    </source>
</reference>
<comment type="caution">
    <text evidence="6">The sequence shown here is derived from an EMBL/GenBank/DDBJ whole genome shotgun (WGS) entry which is preliminary data.</text>
</comment>
<evidence type="ECO:0000313" key="7">
    <source>
        <dbReference type="Proteomes" id="UP000824265"/>
    </source>
</evidence>
<organism evidence="6 7">
    <name type="scientific">Candidatus Acetatifactor stercoripullorum</name>
    <dbReference type="NCBI Taxonomy" id="2838414"/>
    <lineage>
        <taxon>Bacteria</taxon>
        <taxon>Bacillati</taxon>
        <taxon>Bacillota</taxon>
        <taxon>Clostridia</taxon>
        <taxon>Lachnospirales</taxon>
        <taxon>Lachnospiraceae</taxon>
        <taxon>Acetatifactor</taxon>
    </lineage>
</organism>
<dbReference type="CDD" id="cd01106">
    <property type="entry name" value="HTH_TipAL-Mta"/>
    <property type="match status" value="1"/>
</dbReference>
<dbReference type="PANTHER" id="PTHR30204:SF94">
    <property type="entry name" value="HEAVY METAL-DEPENDENT TRANSCRIPTIONAL REGULATOR HI_0293-RELATED"/>
    <property type="match status" value="1"/>
</dbReference>
<reference evidence="6" key="1">
    <citation type="journal article" date="2021" name="PeerJ">
        <title>Extensive microbial diversity within the chicken gut microbiome revealed by metagenomics and culture.</title>
        <authorList>
            <person name="Gilroy R."/>
            <person name="Ravi A."/>
            <person name="Getino M."/>
            <person name="Pursley I."/>
            <person name="Horton D.L."/>
            <person name="Alikhan N.F."/>
            <person name="Baker D."/>
            <person name="Gharbi K."/>
            <person name="Hall N."/>
            <person name="Watson M."/>
            <person name="Adriaenssens E.M."/>
            <person name="Foster-Nyarko E."/>
            <person name="Jarju S."/>
            <person name="Secka A."/>
            <person name="Antonio M."/>
            <person name="Oren A."/>
            <person name="Chaudhuri R.R."/>
            <person name="La Ragione R."/>
            <person name="Hildebrand F."/>
            <person name="Pallen M.J."/>
        </authorList>
    </citation>
    <scope>NUCLEOTIDE SEQUENCE</scope>
    <source>
        <strain evidence="6">CHK195-6426</strain>
    </source>
</reference>
<keyword evidence="2" id="KW-0238">DNA-binding</keyword>
<keyword evidence="1" id="KW-0805">Transcription regulation</keyword>
<feature type="transmembrane region" description="Helical" evidence="4">
    <location>
        <begin position="264"/>
        <end position="286"/>
    </location>
</feature>
<dbReference type="InterPro" id="IPR000551">
    <property type="entry name" value="MerR-type_HTH_dom"/>
</dbReference>
<dbReference type="PANTHER" id="PTHR30204">
    <property type="entry name" value="REDOX-CYCLING DRUG-SENSING TRANSCRIPTIONAL ACTIVATOR SOXR"/>
    <property type="match status" value="1"/>
</dbReference>
<dbReference type="Pfam" id="PF13411">
    <property type="entry name" value="MerR_1"/>
    <property type="match status" value="1"/>
</dbReference>
<dbReference type="SMART" id="SM00422">
    <property type="entry name" value="HTH_MERR"/>
    <property type="match status" value="1"/>
</dbReference>